<evidence type="ECO:0000313" key="13">
    <source>
        <dbReference type="Proteomes" id="UP000292919"/>
    </source>
</evidence>
<proteinExistence type="inferred from homology"/>
<keyword evidence="13" id="KW-1185">Reference proteome</keyword>
<keyword evidence="5 10" id="KW-0810">Translation regulation</keyword>
<evidence type="ECO:0000256" key="5">
    <source>
        <dbReference type="ARBA" id="ARBA00022845"/>
    </source>
</evidence>
<keyword evidence="6 10" id="KW-0694">RNA-binding</keyword>
<dbReference type="PIRSF" id="PIRSF002155">
    <property type="entry name" value="Ribosomal_L1"/>
    <property type="match status" value="1"/>
</dbReference>
<evidence type="ECO:0000256" key="6">
    <source>
        <dbReference type="ARBA" id="ARBA00022884"/>
    </source>
</evidence>
<dbReference type="FunFam" id="3.40.50.790:FF:000001">
    <property type="entry name" value="50S ribosomal protein L1"/>
    <property type="match status" value="1"/>
</dbReference>
<evidence type="ECO:0000256" key="7">
    <source>
        <dbReference type="ARBA" id="ARBA00022980"/>
    </source>
</evidence>
<evidence type="ECO:0000256" key="1">
    <source>
        <dbReference type="ARBA" id="ARBA00010531"/>
    </source>
</evidence>
<evidence type="ECO:0000256" key="8">
    <source>
        <dbReference type="ARBA" id="ARBA00023274"/>
    </source>
</evidence>
<dbReference type="Gene3D" id="3.30.190.20">
    <property type="match status" value="1"/>
</dbReference>
<dbReference type="InterPro" id="IPR002143">
    <property type="entry name" value="Ribosomal_uL1"/>
</dbReference>
<evidence type="ECO:0000256" key="2">
    <source>
        <dbReference type="ARBA" id="ARBA00022491"/>
    </source>
</evidence>
<evidence type="ECO:0000256" key="4">
    <source>
        <dbReference type="ARBA" id="ARBA00022730"/>
    </source>
</evidence>
<dbReference type="InterPro" id="IPR005878">
    <property type="entry name" value="Ribosom_uL1_bac-type"/>
</dbReference>
<evidence type="ECO:0000256" key="11">
    <source>
        <dbReference type="RuleBase" id="RU000659"/>
    </source>
</evidence>
<dbReference type="InterPro" id="IPR028364">
    <property type="entry name" value="Ribosomal_uL1/biogenesis"/>
</dbReference>
<comment type="caution">
    <text evidence="12">The sequence shown here is derived from an EMBL/GenBank/DDBJ whole genome shotgun (WGS) entry which is preliminary data.</text>
</comment>
<dbReference type="EMBL" id="SIXC01000017">
    <property type="protein sequence ID" value="TBH78239.1"/>
    <property type="molecule type" value="Genomic_DNA"/>
</dbReference>
<dbReference type="GO" id="GO:0000049">
    <property type="term" value="F:tRNA binding"/>
    <property type="evidence" value="ECO:0007669"/>
    <property type="project" value="UniProtKB-KW"/>
</dbReference>
<dbReference type="GO" id="GO:0006412">
    <property type="term" value="P:translation"/>
    <property type="evidence" value="ECO:0007669"/>
    <property type="project" value="UniProtKB-UniRule"/>
</dbReference>
<dbReference type="InterPro" id="IPR023673">
    <property type="entry name" value="Ribosomal_uL1_CS"/>
</dbReference>
<evidence type="ECO:0000313" key="12">
    <source>
        <dbReference type="EMBL" id="TBH78239.1"/>
    </source>
</evidence>
<dbReference type="GO" id="GO:0019843">
    <property type="term" value="F:rRNA binding"/>
    <property type="evidence" value="ECO:0007669"/>
    <property type="project" value="UniProtKB-UniRule"/>
</dbReference>
<comment type="function">
    <text evidence="10">Protein L1 is also a translational repressor protein, it controls the translation of the L11 operon by binding to its mRNA.</text>
</comment>
<dbReference type="InterPro" id="IPR016095">
    <property type="entry name" value="Ribosomal_uL1_3-a/b-sand"/>
</dbReference>
<dbReference type="RefSeq" id="WP_118230535.1">
    <property type="nucleotide sequence ID" value="NZ_JAQDZC010000021.1"/>
</dbReference>
<keyword evidence="4 10" id="KW-0699">rRNA-binding</keyword>
<name>A0A6H3F916_9BACT</name>
<dbReference type="PANTHER" id="PTHR36427:SF3">
    <property type="entry name" value="LARGE RIBOSOMAL SUBUNIT PROTEIN UL1M"/>
    <property type="match status" value="1"/>
</dbReference>
<dbReference type="SUPFAM" id="SSF56808">
    <property type="entry name" value="Ribosomal protein L1"/>
    <property type="match status" value="1"/>
</dbReference>
<keyword evidence="7 10" id="KW-0689">Ribosomal protein</keyword>
<reference evidence="12 13" key="1">
    <citation type="submission" date="2018-12" db="EMBL/GenBank/DDBJ databases">
        <title>First genome draft of Desulfovibrio legallis sp. nov.</title>
        <authorList>
            <person name="Ben Dhia O."/>
            <person name="Najjari A."/>
            <person name="Ferjani R."/>
            <person name="Fhoula I."/>
            <person name="Fardeau M.-L."/>
            <person name="Boudabbous A."/>
            <person name="Ouzari H.I."/>
        </authorList>
    </citation>
    <scope>NUCLEOTIDE SEQUENCE [LARGE SCALE GENOMIC DNA]</scope>
    <source>
        <strain evidence="12 13">H1T</strain>
    </source>
</reference>
<dbReference type="PROSITE" id="PS01199">
    <property type="entry name" value="RIBOSOMAL_L1"/>
    <property type="match status" value="1"/>
</dbReference>
<dbReference type="PANTHER" id="PTHR36427">
    <property type="entry name" value="54S RIBOSOMAL PROTEIN L1, MITOCHONDRIAL"/>
    <property type="match status" value="1"/>
</dbReference>
<organism evidence="12 13">
    <name type="scientific">Desulfovibrio legallii</name>
    <dbReference type="NCBI Taxonomy" id="571438"/>
    <lineage>
        <taxon>Bacteria</taxon>
        <taxon>Pseudomonadati</taxon>
        <taxon>Thermodesulfobacteriota</taxon>
        <taxon>Desulfovibrionia</taxon>
        <taxon>Desulfovibrionales</taxon>
        <taxon>Desulfovibrionaceae</taxon>
        <taxon>Desulfovibrio</taxon>
    </lineage>
</organism>
<evidence type="ECO:0000256" key="9">
    <source>
        <dbReference type="ARBA" id="ARBA00035241"/>
    </source>
</evidence>
<protein>
    <recommendedName>
        <fullName evidence="9 10">Large ribosomal subunit protein uL1</fullName>
    </recommendedName>
</protein>
<dbReference type="Pfam" id="PF00687">
    <property type="entry name" value="Ribosomal_L1"/>
    <property type="match status" value="1"/>
</dbReference>
<dbReference type="CDD" id="cd00403">
    <property type="entry name" value="Ribosomal_L1"/>
    <property type="match status" value="1"/>
</dbReference>
<comment type="subunit">
    <text evidence="10">Part of the 50S ribosomal subunit.</text>
</comment>
<dbReference type="Proteomes" id="UP000292919">
    <property type="component" value="Unassembled WGS sequence"/>
</dbReference>
<keyword evidence="8 10" id="KW-0687">Ribonucleoprotein</keyword>
<dbReference type="InterPro" id="IPR023674">
    <property type="entry name" value="Ribosomal_uL1-like"/>
</dbReference>
<dbReference type="GO" id="GO:0022625">
    <property type="term" value="C:cytosolic large ribosomal subunit"/>
    <property type="evidence" value="ECO:0007669"/>
    <property type="project" value="TreeGrafter"/>
</dbReference>
<comment type="function">
    <text evidence="10">Binds directly to 23S rRNA. The L1 stalk is quite mobile in the ribosome, and is involved in E site tRNA release.</text>
</comment>
<dbReference type="GO" id="GO:0003735">
    <property type="term" value="F:structural constituent of ribosome"/>
    <property type="evidence" value="ECO:0007669"/>
    <property type="project" value="InterPro"/>
</dbReference>
<evidence type="ECO:0000256" key="3">
    <source>
        <dbReference type="ARBA" id="ARBA00022555"/>
    </source>
</evidence>
<dbReference type="AlphaFoldDB" id="A0A6H3F916"/>
<keyword evidence="3 10" id="KW-0820">tRNA-binding</keyword>
<dbReference type="NCBIfam" id="TIGR01169">
    <property type="entry name" value="rplA_bact"/>
    <property type="match status" value="1"/>
</dbReference>
<dbReference type="GO" id="GO:0006417">
    <property type="term" value="P:regulation of translation"/>
    <property type="evidence" value="ECO:0007669"/>
    <property type="project" value="UniProtKB-KW"/>
</dbReference>
<dbReference type="HAMAP" id="MF_01318_B">
    <property type="entry name" value="Ribosomal_uL1_B"/>
    <property type="match status" value="1"/>
</dbReference>
<sequence length="235" mass="24880">MPNHGKKFRNALEGVDLQARFSIEDAVSKSLAAAFAKFDETVDVAIRLGVDPKYSDQMVRGAVTLPHGLGKSVRVAVFCKGEKQAEAREAGADVVGAEDLVAKVKEGWLEFDAAVATPDVMALVGQIGRVLGPRGLMPNAKTGSVTFDVTKAVTELKAGRVDFKVDKAGVLHAPLGKVSFGPEKILGNLKALLETVNRLKPSAAKGSYMLSMAVSTTMGPGFRVDIAQVKKFLEG</sequence>
<accession>A0A6H3F916</accession>
<evidence type="ECO:0000256" key="10">
    <source>
        <dbReference type="HAMAP-Rule" id="MF_01318"/>
    </source>
</evidence>
<gene>
    <name evidence="10" type="primary">rplA</name>
    <name evidence="12" type="ORF">EB812_10975</name>
</gene>
<comment type="similarity">
    <text evidence="1 10 11">Belongs to the universal ribosomal protein uL1 family.</text>
</comment>
<dbReference type="Gene3D" id="3.40.50.790">
    <property type="match status" value="1"/>
</dbReference>
<keyword evidence="2 10" id="KW-0678">Repressor</keyword>